<dbReference type="EMBL" id="UINC01062245">
    <property type="protein sequence ID" value="SVB88678.1"/>
    <property type="molecule type" value="Genomic_DNA"/>
</dbReference>
<gene>
    <name evidence="2" type="ORF">METZ01_LOCUS241532</name>
</gene>
<sequence length="107" mass="12135">MFIDHPGVDWPQYLRLRDLFQLLDEWPDPRPKALLEIGCGDGLLSSSLADYFEKVVPTEINPRAKFPSLIKADAQKLPFSGNSFDAIFSSNVLEYIVDLDACLNELY</sequence>
<organism evidence="2">
    <name type="scientific">marine metagenome</name>
    <dbReference type="NCBI Taxonomy" id="408172"/>
    <lineage>
        <taxon>unclassified sequences</taxon>
        <taxon>metagenomes</taxon>
        <taxon>ecological metagenomes</taxon>
    </lineage>
</organism>
<dbReference type="PANTHER" id="PTHR43591">
    <property type="entry name" value="METHYLTRANSFERASE"/>
    <property type="match status" value="1"/>
</dbReference>
<dbReference type="InterPro" id="IPR013216">
    <property type="entry name" value="Methyltransf_11"/>
</dbReference>
<dbReference type="InterPro" id="IPR029063">
    <property type="entry name" value="SAM-dependent_MTases_sf"/>
</dbReference>
<evidence type="ECO:0000313" key="2">
    <source>
        <dbReference type="EMBL" id="SVB88678.1"/>
    </source>
</evidence>
<dbReference type="CDD" id="cd02440">
    <property type="entry name" value="AdoMet_MTases"/>
    <property type="match status" value="1"/>
</dbReference>
<feature type="non-terminal residue" evidence="2">
    <location>
        <position position="107"/>
    </location>
</feature>
<dbReference type="Gene3D" id="3.40.50.150">
    <property type="entry name" value="Vaccinia Virus protein VP39"/>
    <property type="match status" value="1"/>
</dbReference>
<feature type="domain" description="Methyltransferase type 11" evidence="1">
    <location>
        <begin position="35"/>
        <end position="107"/>
    </location>
</feature>
<dbReference type="SUPFAM" id="SSF53335">
    <property type="entry name" value="S-adenosyl-L-methionine-dependent methyltransferases"/>
    <property type="match status" value="1"/>
</dbReference>
<protein>
    <recommendedName>
        <fullName evidence="1">Methyltransferase type 11 domain-containing protein</fullName>
    </recommendedName>
</protein>
<reference evidence="2" key="1">
    <citation type="submission" date="2018-05" db="EMBL/GenBank/DDBJ databases">
        <authorList>
            <person name="Lanie J.A."/>
            <person name="Ng W.-L."/>
            <person name="Kazmierczak K.M."/>
            <person name="Andrzejewski T.M."/>
            <person name="Davidsen T.M."/>
            <person name="Wayne K.J."/>
            <person name="Tettelin H."/>
            <person name="Glass J.I."/>
            <person name="Rusch D."/>
            <person name="Podicherti R."/>
            <person name="Tsui H.-C.T."/>
            <person name="Winkler M.E."/>
        </authorList>
    </citation>
    <scope>NUCLEOTIDE SEQUENCE</scope>
</reference>
<accession>A0A382HN06</accession>
<dbReference type="AlphaFoldDB" id="A0A382HN06"/>
<name>A0A382HN06_9ZZZZ</name>
<proteinExistence type="predicted"/>
<dbReference type="Pfam" id="PF08241">
    <property type="entry name" value="Methyltransf_11"/>
    <property type="match status" value="1"/>
</dbReference>
<dbReference type="GO" id="GO:0008757">
    <property type="term" value="F:S-adenosylmethionine-dependent methyltransferase activity"/>
    <property type="evidence" value="ECO:0007669"/>
    <property type="project" value="InterPro"/>
</dbReference>
<evidence type="ECO:0000259" key="1">
    <source>
        <dbReference type="Pfam" id="PF08241"/>
    </source>
</evidence>